<organism evidence="2">
    <name type="scientific">Homalodisca liturata</name>
    <dbReference type="NCBI Taxonomy" id="320908"/>
    <lineage>
        <taxon>Eukaryota</taxon>
        <taxon>Metazoa</taxon>
        <taxon>Ecdysozoa</taxon>
        <taxon>Arthropoda</taxon>
        <taxon>Hexapoda</taxon>
        <taxon>Insecta</taxon>
        <taxon>Pterygota</taxon>
        <taxon>Neoptera</taxon>
        <taxon>Paraneoptera</taxon>
        <taxon>Hemiptera</taxon>
        <taxon>Auchenorrhyncha</taxon>
        <taxon>Membracoidea</taxon>
        <taxon>Cicadellidae</taxon>
        <taxon>Cicadellinae</taxon>
        <taxon>Proconiini</taxon>
        <taxon>Homalodisca</taxon>
    </lineage>
</organism>
<dbReference type="AlphaFoldDB" id="A0A1B6JH57"/>
<protein>
    <submittedName>
        <fullName evidence="2">Uncharacterized protein</fullName>
    </submittedName>
</protein>
<reference evidence="2" key="1">
    <citation type="submission" date="2015-11" db="EMBL/GenBank/DDBJ databases">
        <title>De novo transcriptome assembly of four potential Pierce s Disease insect vectors from Arizona vineyards.</title>
        <authorList>
            <person name="Tassone E.E."/>
        </authorList>
    </citation>
    <scope>NUCLEOTIDE SEQUENCE</scope>
</reference>
<keyword evidence="1" id="KW-0812">Transmembrane</keyword>
<dbReference type="InterPro" id="IPR036682">
    <property type="entry name" value="OS_D_A10/PebIII_sf"/>
</dbReference>
<dbReference type="PANTHER" id="PTHR11257">
    <property type="entry name" value="CHEMOSENSORY PROTEIN-RELATED"/>
    <property type="match status" value="1"/>
</dbReference>
<keyword evidence="1" id="KW-0472">Membrane</keyword>
<accession>A0A1B6JH57</accession>
<keyword evidence="1" id="KW-1133">Transmembrane helix</keyword>
<dbReference type="Gene3D" id="1.10.2080.10">
    <property type="entry name" value="Insect odorant-binding protein A10/Ejaculatory bulb-specific protein 3"/>
    <property type="match status" value="1"/>
</dbReference>
<proteinExistence type="predicted"/>
<feature type="non-terminal residue" evidence="2">
    <location>
        <position position="1"/>
    </location>
</feature>
<gene>
    <name evidence="2" type="ORF">g.4964</name>
</gene>
<name>A0A1B6JH57_9HEMI</name>
<dbReference type="InterPro" id="IPR005055">
    <property type="entry name" value="A10/PebIII"/>
</dbReference>
<feature type="transmembrane region" description="Helical" evidence="1">
    <location>
        <begin position="89"/>
        <end position="108"/>
    </location>
</feature>
<sequence>LVRSRSRKRRVPCYLCPTWPMKRNSSSSQEPDVRKLQDSRMLDSSPLSVESQITWYRVVGGHFRLRWPPPSRAFTHQYSRTARTVNMALSMKVTLALLLLVVVGASLAQRQQISDDTLEMALKDKRYFERQLKCALGEGACDPVGRRLKTFAPLVLRGACPQCSDQETKQIQRVLSHIQRNYPKEWSKIIQQYATGS</sequence>
<evidence type="ECO:0000313" key="2">
    <source>
        <dbReference type="EMBL" id="JAS98508.1"/>
    </source>
</evidence>
<dbReference type="EMBL" id="GECU01009198">
    <property type="protein sequence ID" value="JAS98508.1"/>
    <property type="molecule type" value="Transcribed_RNA"/>
</dbReference>
<dbReference type="Pfam" id="PF03392">
    <property type="entry name" value="OS-D"/>
    <property type="match status" value="1"/>
</dbReference>
<evidence type="ECO:0000256" key="1">
    <source>
        <dbReference type="SAM" id="Phobius"/>
    </source>
</evidence>
<dbReference type="SUPFAM" id="SSF100910">
    <property type="entry name" value="Chemosensory protein Csp2"/>
    <property type="match status" value="1"/>
</dbReference>
<dbReference type="PANTHER" id="PTHR11257:SF11">
    <property type="entry name" value="CHEMOSENSORY PROTEIN 17"/>
    <property type="match status" value="1"/>
</dbReference>